<dbReference type="GO" id="GO:0016790">
    <property type="term" value="F:thiolester hydrolase activity"/>
    <property type="evidence" value="ECO:0007669"/>
    <property type="project" value="UniProtKB-ARBA"/>
</dbReference>
<evidence type="ECO:0000313" key="3">
    <source>
        <dbReference type="Proteomes" id="UP000559809"/>
    </source>
</evidence>
<dbReference type="Proteomes" id="UP000559809">
    <property type="component" value="Unassembled WGS sequence"/>
</dbReference>
<dbReference type="InterPro" id="IPR006683">
    <property type="entry name" value="Thioestr_dom"/>
</dbReference>
<dbReference type="EMBL" id="JACCEM010000005">
    <property type="protein sequence ID" value="NYT49734.1"/>
    <property type="molecule type" value="Genomic_DNA"/>
</dbReference>
<accession>A0A853FUT2</accession>
<dbReference type="Pfam" id="PF03061">
    <property type="entry name" value="4HBT"/>
    <property type="match status" value="1"/>
</dbReference>
<feature type="domain" description="Thioesterase" evidence="1">
    <location>
        <begin position="24"/>
        <end position="92"/>
    </location>
</feature>
<dbReference type="InterPro" id="IPR029069">
    <property type="entry name" value="HotDog_dom_sf"/>
</dbReference>
<organism evidence="2 3">
    <name type="scientific">Parapusillimonas granuli</name>
    <dbReference type="NCBI Taxonomy" id="380911"/>
    <lineage>
        <taxon>Bacteria</taxon>
        <taxon>Pseudomonadati</taxon>
        <taxon>Pseudomonadota</taxon>
        <taxon>Betaproteobacteria</taxon>
        <taxon>Burkholderiales</taxon>
        <taxon>Alcaligenaceae</taxon>
        <taxon>Parapusillimonas</taxon>
    </lineage>
</organism>
<name>A0A853FUT2_9BURK</name>
<protein>
    <submittedName>
        <fullName evidence="2">3-aminobutyryl-CoA ammonia lyase</fullName>
    </submittedName>
</protein>
<comment type="caution">
    <text evidence="2">The sequence shown here is derived from an EMBL/GenBank/DDBJ whole genome shotgun (WGS) entry which is preliminary data.</text>
</comment>
<dbReference type="RefSeq" id="WP_180155044.1">
    <property type="nucleotide sequence ID" value="NZ_JACCEM010000005.1"/>
</dbReference>
<dbReference type="Gene3D" id="3.10.129.10">
    <property type="entry name" value="Hotdog Thioesterase"/>
    <property type="match status" value="1"/>
</dbReference>
<dbReference type="AlphaFoldDB" id="A0A853FUT2"/>
<reference evidence="2 3" key="1">
    <citation type="submission" date="2020-07" db="EMBL/GenBank/DDBJ databases">
        <title>Taxonomic revisions and descriptions of new bacterial species based on genomic comparisons in the high-G+C-content subgroup of the family Alcaligenaceae.</title>
        <authorList>
            <person name="Szabo A."/>
            <person name="Felfoldi T."/>
        </authorList>
    </citation>
    <scope>NUCLEOTIDE SEQUENCE [LARGE SCALE GENOMIC DNA]</scope>
    <source>
        <strain evidence="2 3">LMG 24012</strain>
    </source>
</reference>
<sequence length="136" mass="14832">MTQNESSPLQSTIELRVDSHYANQVVSLGTIMELFGMAGGKLSMMFDGDAGFMKSFDEVEFVAPAYEGDYLRVTATQLSVGKTSRKRKYEAYAVARTHGVGQAPSHGEVLDPPVLIARAVGTVVVPKELQRREHNG</sequence>
<dbReference type="GO" id="GO:0016829">
    <property type="term" value="F:lyase activity"/>
    <property type="evidence" value="ECO:0007669"/>
    <property type="project" value="UniProtKB-KW"/>
</dbReference>
<gene>
    <name evidence="2" type="ORF">H0A72_10495</name>
</gene>
<evidence type="ECO:0000259" key="1">
    <source>
        <dbReference type="Pfam" id="PF03061"/>
    </source>
</evidence>
<dbReference type="SUPFAM" id="SSF54637">
    <property type="entry name" value="Thioesterase/thiol ester dehydrase-isomerase"/>
    <property type="match status" value="1"/>
</dbReference>
<keyword evidence="2" id="KW-0456">Lyase</keyword>
<dbReference type="CDD" id="cd03440">
    <property type="entry name" value="hot_dog"/>
    <property type="match status" value="1"/>
</dbReference>
<evidence type="ECO:0000313" key="2">
    <source>
        <dbReference type="EMBL" id="NYT49734.1"/>
    </source>
</evidence>
<proteinExistence type="predicted"/>
<keyword evidence="3" id="KW-1185">Reference proteome</keyword>